<comment type="caution">
    <text evidence="11">The sequence shown here is derived from an EMBL/GenBank/DDBJ whole genome shotgun (WGS) entry which is preliminary data.</text>
</comment>
<dbReference type="AlphaFoldDB" id="A0AB73A8E9"/>
<keyword evidence="9" id="KW-1133">Transmembrane helix</keyword>
<dbReference type="InterPro" id="IPR005467">
    <property type="entry name" value="His_kinase_dom"/>
</dbReference>
<comment type="subcellular location">
    <subcellularLocation>
        <location evidence="2">Membrane</location>
    </subcellularLocation>
</comment>
<name>A0AB73A8E9_ENTFC</name>
<evidence type="ECO:0000256" key="2">
    <source>
        <dbReference type="ARBA" id="ARBA00004370"/>
    </source>
</evidence>
<dbReference type="FunFam" id="1.10.287.130:FF:000001">
    <property type="entry name" value="Two-component sensor histidine kinase"/>
    <property type="match status" value="1"/>
</dbReference>
<keyword evidence="9" id="KW-0812">Transmembrane</keyword>
<dbReference type="PANTHER" id="PTHR45453">
    <property type="entry name" value="PHOSPHATE REGULON SENSOR PROTEIN PHOR"/>
    <property type="match status" value="1"/>
</dbReference>
<dbReference type="InterPro" id="IPR036890">
    <property type="entry name" value="HATPase_C_sf"/>
</dbReference>
<dbReference type="SUPFAM" id="SSF47384">
    <property type="entry name" value="Homodimeric domain of signal transducing histidine kinase"/>
    <property type="match status" value="1"/>
</dbReference>
<dbReference type="SMART" id="SM00387">
    <property type="entry name" value="HATPase_c"/>
    <property type="match status" value="1"/>
</dbReference>
<dbReference type="InterPro" id="IPR004358">
    <property type="entry name" value="Sig_transdc_His_kin-like_C"/>
</dbReference>
<dbReference type="SUPFAM" id="SSF55874">
    <property type="entry name" value="ATPase domain of HSP90 chaperone/DNA topoisomerase II/histidine kinase"/>
    <property type="match status" value="1"/>
</dbReference>
<keyword evidence="7" id="KW-0902">Two-component regulatory system</keyword>
<dbReference type="Gene3D" id="1.10.287.130">
    <property type="match status" value="1"/>
</dbReference>
<dbReference type="InterPro" id="IPR036097">
    <property type="entry name" value="HisK_dim/P_sf"/>
</dbReference>
<dbReference type="Gene3D" id="3.30.565.10">
    <property type="entry name" value="Histidine kinase-like ATPase, C-terminal domain"/>
    <property type="match status" value="1"/>
</dbReference>
<dbReference type="PROSITE" id="PS50109">
    <property type="entry name" value="HIS_KIN"/>
    <property type="match status" value="1"/>
</dbReference>
<evidence type="ECO:0000256" key="1">
    <source>
        <dbReference type="ARBA" id="ARBA00000085"/>
    </source>
</evidence>
<proteinExistence type="predicted"/>
<evidence type="ECO:0000256" key="3">
    <source>
        <dbReference type="ARBA" id="ARBA00012438"/>
    </source>
</evidence>
<evidence type="ECO:0000256" key="5">
    <source>
        <dbReference type="ARBA" id="ARBA00022679"/>
    </source>
</evidence>
<evidence type="ECO:0000313" key="11">
    <source>
        <dbReference type="EMBL" id="EPI11858.1"/>
    </source>
</evidence>
<accession>A0AB73A8E9</accession>
<evidence type="ECO:0000256" key="8">
    <source>
        <dbReference type="ARBA" id="ARBA00023136"/>
    </source>
</evidence>
<evidence type="ECO:0000313" key="12">
    <source>
        <dbReference type="Proteomes" id="UP000014622"/>
    </source>
</evidence>
<dbReference type="GO" id="GO:0000155">
    <property type="term" value="F:phosphorelay sensor kinase activity"/>
    <property type="evidence" value="ECO:0007669"/>
    <property type="project" value="InterPro"/>
</dbReference>
<dbReference type="GO" id="GO:0005886">
    <property type="term" value="C:plasma membrane"/>
    <property type="evidence" value="ECO:0007669"/>
    <property type="project" value="TreeGrafter"/>
</dbReference>
<feature type="transmembrane region" description="Helical" evidence="9">
    <location>
        <begin position="24"/>
        <end position="47"/>
    </location>
</feature>
<evidence type="ECO:0000256" key="4">
    <source>
        <dbReference type="ARBA" id="ARBA00022553"/>
    </source>
</evidence>
<dbReference type="GO" id="GO:0016036">
    <property type="term" value="P:cellular response to phosphate starvation"/>
    <property type="evidence" value="ECO:0007669"/>
    <property type="project" value="TreeGrafter"/>
</dbReference>
<keyword evidence="5" id="KW-0808">Transferase</keyword>
<feature type="domain" description="Histidine kinase" evidence="10">
    <location>
        <begin position="238"/>
        <end position="455"/>
    </location>
</feature>
<dbReference type="InterPro" id="IPR050351">
    <property type="entry name" value="BphY/WalK/GraS-like"/>
</dbReference>
<keyword evidence="8 9" id="KW-0472">Membrane</keyword>
<dbReference type="EC" id="2.7.13.3" evidence="3"/>
<dbReference type="PRINTS" id="PR00344">
    <property type="entry name" value="BCTRLSENSOR"/>
</dbReference>
<dbReference type="Proteomes" id="UP000014622">
    <property type="component" value="Unassembled WGS sequence"/>
</dbReference>
<dbReference type="PANTHER" id="PTHR45453:SF1">
    <property type="entry name" value="PHOSPHATE REGULON SENSOR PROTEIN PHOR"/>
    <property type="match status" value="1"/>
</dbReference>
<keyword evidence="4" id="KW-0597">Phosphoprotein</keyword>
<evidence type="ECO:0000259" key="10">
    <source>
        <dbReference type="PROSITE" id="PS50109"/>
    </source>
</evidence>
<evidence type="ECO:0000256" key="6">
    <source>
        <dbReference type="ARBA" id="ARBA00022777"/>
    </source>
</evidence>
<evidence type="ECO:0000256" key="7">
    <source>
        <dbReference type="ARBA" id="ARBA00023012"/>
    </source>
</evidence>
<reference evidence="11 12" key="1">
    <citation type="submission" date="2013-06" db="EMBL/GenBank/DDBJ databases">
        <authorList>
            <person name="Weinstock G."/>
            <person name="Sodergren E."/>
            <person name="Lobos E.A."/>
            <person name="Fulton L."/>
            <person name="Fulton R."/>
            <person name="Courtney L."/>
            <person name="Fronick C."/>
            <person name="O'Laughlin M."/>
            <person name="Godfrey J."/>
            <person name="Wilson R.M."/>
            <person name="Miner T."/>
            <person name="Farmer C."/>
            <person name="Delehaunty K."/>
            <person name="Cordes M."/>
            <person name="Minx P."/>
            <person name="Tomlinson C."/>
            <person name="Chen J."/>
            <person name="Wollam A."/>
            <person name="Pepin K.H."/>
            <person name="Bhonagiri V."/>
            <person name="Zhang X."/>
            <person name="Warren W."/>
            <person name="Mitreva M."/>
            <person name="Mardis E.R."/>
            <person name="Wilson R.K."/>
        </authorList>
    </citation>
    <scope>NUCLEOTIDE SEQUENCE [LARGE SCALE GENOMIC DNA]</scope>
    <source>
        <strain evidence="11 12">SD2A-2</strain>
    </source>
</reference>
<dbReference type="SMART" id="SM00388">
    <property type="entry name" value="HisKA"/>
    <property type="match status" value="1"/>
</dbReference>
<protein>
    <recommendedName>
        <fullName evidence="3">histidine kinase</fullName>
        <ecNumber evidence="3">2.7.13.3</ecNumber>
    </recommendedName>
</protein>
<dbReference type="GO" id="GO:0004721">
    <property type="term" value="F:phosphoprotein phosphatase activity"/>
    <property type="evidence" value="ECO:0007669"/>
    <property type="project" value="TreeGrafter"/>
</dbReference>
<feature type="transmembrane region" description="Helical" evidence="9">
    <location>
        <begin position="198"/>
        <end position="217"/>
    </location>
</feature>
<dbReference type="FunFam" id="3.30.565.10:FF:000006">
    <property type="entry name" value="Sensor histidine kinase WalK"/>
    <property type="match status" value="1"/>
</dbReference>
<dbReference type="Pfam" id="PF00512">
    <property type="entry name" value="HisKA"/>
    <property type="match status" value="1"/>
</dbReference>
<gene>
    <name evidence="11" type="ORF">D356_01734</name>
</gene>
<sequence length="457" mass="52480">MLVIYCKGCDAMNGDITRKQRSRFFATNVAAFALIFFLLGFITLQILNQSAYRETDLSLEKTNFDSRTVQLEIQRYQLGDPFLNPTQMEQNRTNMEQPLMEPSNDRFNTQVILWSENGEILNKAAIGGRFNQIKELKMDTKNLNTIQNIELNEENDSSTLSFRSITKKAETNQVGVAYIQILENTNQIKNSLATFRTIMILCMVVFWLISIGISYYLSSLSMRPIILSWRRQKEFVENASHELRTPLTIIQNSLEHLFTKPDHTIIEESESIAQALSETRRLTGLTSDLLTIARNDSDQQLLSKQMINTQEYIENLVKPFQEMATIDGKEFILHNEATSEVPIDEKKIHQVLVILLDNALKYTNPKDKIILDSSVNHKEWLIHVKNTGPSISEEDQVRIFDRFYREDQSRAKETGGYGLGLAIAKQIIEQHHGQISVSNYLPQGVDFKVQLPLKPKK</sequence>
<keyword evidence="6 11" id="KW-0418">Kinase</keyword>
<organism evidence="11 12">
    <name type="scientific">Enterococcus faecium SD2A-2</name>
    <dbReference type="NCBI Taxonomy" id="1244154"/>
    <lineage>
        <taxon>Bacteria</taxon>
        <taxon>Bacillati</taxon>
        <taxon>Bacillota</taxon>
        <taxon>Bacilli</taxon>
        <taxon>Lactobacillales</taxon>
        <taxon>Enterococcaceae</taxon>
        <taxon>Enterococcus</taxon>
    </lineage>
</organism>
<dbReference type="Pfam" id="PF02518">
    <property type="entry name" value="HATPase_c"/>
    <property type="match status" value="1"/>
</dbReference>
<dbReference type="EMBL" id="ATIT01000094">
    <property type="protein sequence ID" value="EPI11858.1"/>
    <property type="molecule type" value="Genomic_DNA"/>
</dbReference>
<dbReference type="InterPro" id="IPR003661">
    <property type="entry name" value="HisK_dim/P_dom"/>
</dbReference>
<dbReference type="InterPro" id="IPR003594">
    <property type="entry name" value="HATPase_dom"/>
</dbReference>
<dbReference type="CDD" id="cd00082">
    <property type="entry name" value="HisKA"/>
    <property type="match status" value="1"/>
</dbReference>
<evidence type="ECO:0000256" key="9">
    <source>
        <dbReference type="SAM" id="Phobius"/>
    </source>
</evidence>
<comment type="catalytic activity">
    <reaction evidence="1">
        <text>ATP + protein L-histidine = ADP + protein N-phospho-L-histidine.</text>
        <dbReference type="EC" id="2.7.13.3"/>
    </reaction>
</comment>